<dbReference type="AlphaFoldDB" id="F8NMB6"/>
<proteinExistence type="predicted"/>
<gene>
    <name evidence="2" type="ORF">SERLADRAFT_435145</name>
</gene>
<dbReference type="Proteomes" id="UP000008064">
    <property type="component" value="Unassembled WGS sequence"/>
</dbReference>
<feature type="region of interest" description="Disordered" evidence="1">
    <location>
        <begin position="162"/>
        <end position="309"/>
    </location>
</feature>
<reference evidence="2" key="1">
    <citation type="submission" date="2011-04" db="EMBL/GenBank/DDBJ databases">
        <title>Evolution of plant cell wall degrading machinery underlies the functional diversity of forest fungi.</title>
        <authorList>
            <consortium name="US DOE Joint Genome Institute (JGI-PGF)"/>
            <person name="Eastwood D.C."/>
            <person name="Floudas D."/>
            <person name="Binder M."/>
            <person name="Majcherczyk A."/>
            <person name="Schneider P."/>
            <person name="Aerts A."/>
            <person name="Asiegbu F.O."/>
            <person name="Baker S.E."/>
            <person name="Barry K."/>
            <person name="Bendiksby M."/>
            <person name="Blumentritt M."/>
            <person name="Coutinho P.M."/>
            <person name="Cullen D."/>
            <person name="Cullen D."/>
            <person name="Gathman A."/>
            <person name="Goodell B."/>
            <person name="Henrissat B."/>
            <person name="Ihrmark K."/>
            <person name="Kauserud H."/>
            <person name="Kohler A."/>
            <person name="LaButti K."/>
            <person name="Lapidus A."/>
            <person name="Lavin J.L."/>
            <person name="Lee Y.-H."/>
            <person name="Lindquist E."/>
            <person name="Lilly W."/>
            <person name="Lucas S."/>
            <person name="Morin E."/>
            <person name="Murat C."/>
            <person name="Oguiza J.A."/>
            <person name="Park J."/>
            <person name="Pisabarro A.G."/>
            <person name="Riley R."/>
            <person name="Rosling A."/>
            <person name="Salamov A."/>
            <person name="Schmidt O."/>
            <person name="Schmutz J."/>
            <person name="Skrede I."/>
            <person name="Stenlid J."/>
            <person name="Wiebenga A."/>
            <person name="Xie X."/>
            <person name="Kues U."/>
            <person name="Hibbett D.S."/>
            <person name="Hoffmeister D."/>
            <person name="Hogberg N."/>
            <person name="Martin F."/>
            <person name="Grigoriev I.V."/>
            <person name="Watkinson S.C."/>
        </authorList>
    </citation>
    <scope>NUCLEOTIDE SEQUENCE</scope>
    <source>
        <strain evidence="2">S7.9</strain>
    </source>
</reference>
<accession>F8NMB6</accession>
<name>F8NMB6_SERL9</name>
<dbReference type="KEGG" id="sla:SERLADRAFT_435145"/>
<dbReference type="HOGENOM" id="CLU_060170_0_0_1"/>
<dbReference type="EMBL" id="GL945431">
    <property type="protein sequence ID" value="EGO27366.1"/>
    <property type="molecule type" value="Genomic_DNA"/>
</dbReference>
<feature type="compositionally biased region" description="Polar residues" evidence="1">
    <location>
        <begin position="213"/>
        <end position="234"/>
    </location>
</feature>
<protein>
    <submittedName>
        <fullName evidence="2">Uncharacterized protein</fullName>
    </submittedName>
</protein>
<dbReference type="RefSeq" id="XP_007315457.1">
    <property type="nucleotide sequence ID" value="XM_007315395.1"/>
</dbReference>
<evidence type="ECO:0000256" key="1">
    <source>
        <dbReference type="SAM" id="MobiDB-lite"/>
    </source>
</evidence>
<evidence type="ECO:0000313" key="2">
    <source>
        <dbReference type="EMBL" id="EGO27366.1"/>
    </source>
</evidence>
<organism>
    <name type="scientific">Serpula lacrymans var. lacrymans (strain S7.9)</name>
    <name type="common">Dry rot fungus</name>
    <dbReference type="NCBI Taxonomy" id="578457"/>
    <lineage>
        <taxon>Eukaryota</taxon>
        <taxon>Fungi</taxon>
        <taxon>Dikarya</taxon>
        <taxon>Basidiomycota</taxon>
        <taxon>Agaricomycotina</taxon>
        <taxon>Agaricomycetes</taxon>
        <taxon>Agaricomycetidae</taxon>
        <taxon>Boletales</taxon>
        <taxon>Coniophorineae</taxon>
        <taxon>Serpulaceae</taxon>
        <taxon>Serpula</taxon>
    </lineage>
</organism>
<sequence>MSTSHSTGFPITTYSVPGEANMLADERVSFARGQRHNQADVSDAIELMSAKNAHIYLFRETEKRYPDAYHALSSLYTFLNIDLVADELLKAIDSLHLLENEHSQHNNLDSSICRALRMEKLVLESLERRLRMNSLSGQTDAAKAYLELGGKILLTEARTRIERDGYTSTPPPGLSRRSPLYPDQISVTPELTYPTATPQPPPTQLAEKYIPTVPTSPTSQGSNPSSPLPNAQTRRLTKRRGARLGQQESPKDSPPGVTRRPETGSPSNPINVDDADMIDQLYAGTYNLGDDDPPTPKSDTSSNTRRKYHQGVRDNAPYCQNCGWSDHRTYYCEAYYCPNCDRRAPGHSFNWCPICRENEDRILMEGLHGDVSYDDSYNMDGEGTEFR</sequence>
<dbReference type="GeneID" id="18814509"/>